<reference evidence="2 3" key="1">
    <citation type="submission" date="2015-12" db="EMBL/GenBank/DDBJ databases">
        <title>Diversity of Burkholderia near neighbor genomes.</title>
        <authorList>
            <person name="Sahl J."/>
            <person name="Wagner D."/>
            <person name="Keim P."/>
        </authorList>
    </citation>
    <scope>NUCLEOTIDE SEQUENCE [LARGE SCALE GENOMIC DNA]</scope>
    <source>
        <strain evidence="2 3">MSMB1184WGS</strain>
    </source>
</reference>
<dbReference type="SUPFAM" id="SSF51445">
    <property type="entry name" value="(Trans)glycosidases"/>
    <property type="match status" value="1"/>
</dbReference>
<dbReference type="Pfam" id="PF08924">
    <property type="entry name" value="Rv2525c_GlyHyd-like"/>
    <property type="match status" value="1"/>
</dbReference>
<gene>
    <name evidence="2" type="ORF">WT26_11685</name>
</gene>
<feature type="domain" description="Rv2525c-like glycoside hydrolase-like" evidence="1">
    <location>
        <begin position="43"/>
        <end position="201"/>
    </location>
</feature>
<dbReference type="InterPro" id="IPR017853">
    <property type="entry name" value="GH"/>
</dbReference>
<name>A0A1B4PRV1_BURCE</name>
<evidence type="ECO:0000259" key="1">
    <source>
        <dbReference type="Pfam" id="PF08924"/>
    </source>
</evidence>
<evidence type="ECO:0000313" key="2">
    <source>
        <dbReference type="EMBL" id="AOK16614.1"/>
    </source>
</evidence>
<evidence type="ECO:0000313" key="3">
    <source>
        <dbReference type="Proteomes" id="UP000094776"/>
    </source>
</evidence>
<dbReference type="Proteomes" id="UP000094776">
    <property type="component" value="Chromosome 1"/>
</dbReference>
<sequence>MLISGSSQEANKMTSTISIPNGSIGFDHSGSRLTSQQAQDYVDRGYKFCLRYIPNPLSSGASDLNKDEADAILASGLWLGAVQHCCAASESSTFEPTPGMGIEWGALAAQHAAAAGLTTGTTVWLDLEGVKAGTAVADIIGFCNQWFAQVTAAGFASGVYVGFDSGLSSDQLYFQLTTQHYWRGASNVPDVAFRGYQIVQRVIKDSGGNEFDVDHAQTDNLGLSATVTSQ</sequence>
<dbReference type="InterPro" id="IPR015020">
    <property type="entry name" value="Rv2525c-like_Glyco_Hydro-like"/>
</dbReference>
<accession>A0A1B4PRV1</accession>
<protein>
    <recommendedName>
        <fullName evidence="1">Rv2525c-like glycoside hydrolase-like domain-containing protein</fullName>
    </recommendedName>
</protein>
<dbReference type="EMBL" id="CP013443">
    <property type="protein sequence ID" value="AOK16614.1"/>
    <property type="molecule type" value="Genomic_DNA"/>
</dbReference>
<dbReference type="Gene3D" id="3.20.20.80">
    <property type="entry name" value="Glycosidases"/>
    <property type="match status" value="1"/>
</dbReference>
<proteinExistence type="predicted"/>
<dbReference type="AlphaFoldDB" id="A0A1B4PRV1"/>
<organism evidence="2 3">
    <name type="scientific">Burkholderia cepacia</name>
    <name type="common">Pseudomonas cepacia</name>
    <dbReference type="NCBI Taxonomy" id="292"/>
    <lineage>
        <taxon>Bacteria</taxon>
        <taxon>Pseudomonadati</taxon>
        <taxon>Pseudomonadota</taxon>
        <taxon>Betaproteobacteria</taxon>
        <taxon>Burkholderiales</taxon>
        <taxon>Burkholderiaceae</taxon>
        <taxon>Burkholderia</taxon>
        <taxon>Burkholderia cepacia complex</taxon>
    </lineage>
</organism>